<keyword evidence="2" id="KW-0418">Kinase</keyword>
<feature type="region of interest" description="Disordered" evidence="1">
    <location>
        <begin position="1"/>
        <end position="20"/>
    </location>
</feature>
<proteinExistence type="predicted"/>
<dbReference type="GO" id="GO:0016301">
    <property type="term" value="F:kinase activity"/>
    <property type="evidence" value="ECO:0007669"/>
    <property type="project" value="UniProtKB-KW"/>
</dbReference>
<evidence type="ECO:0000313" key="3">
    <source>
        <dbReference type="Proteomes" id="UP000017246"/>
    </source>
</evidence>
<evidence type="ECO:0000256" key="1">
    <source>
        <dbReference type="SAM" id="MobiDB-lite"/>
    </source>
</evidence>
<protein>
    <submittedName>
        <fullName evidence="2">Protein kinase-like (PK-like)</fullName>
    </submittedName>
</protein>
<dbReference type="EMBL" id="LN902844">
    <property type="protein sequence ID" value="CUT98724.1"/>
    <property type="molecule type" value="Genomic_DNA"/>
</dbReference>
<reference evidence="2" key="2">
    <citation type="submission" date="2015-11" db="EMBL/GenBank/DDBJ databases">
        <authorList>
            <person name="Zhang Y."/>
            <person name="Guo Z."/>
        </authorList>
    </citation>
    <scope>NUCLEOTIDE SEQUENCE</scope>
</reference>
<sequence length="66" mass="7417">MRKTSPNFGQNSGATRHRPLYGWARGEKQCSDEEGRDIELLLLSVERSGQLARGESRCERSLAIDP</sequence>
<organism evidence="2 3">
    <name type="scientific">Echinococcus multilocularis</name>
    <name type="common">Fox tapeworm</name>
    <dbReference type="NCBI Taxonomy" id="6211"/>
    <lineage>
        <taxon>Eukaryota</taxon>
        <taxon>Metazoa</taxon>
        <taxon>Spiralia</taxon>
        <taxon>Lophotrochozoa</taxon>
        <taxon>Platyhelminthes</taxon>
        <taxon>Cestoda</taxon>
        <taxon>Eucestoda</taxon>
        <taxon>Cyclophyllidea</taxon>
        <taxon>Taeniidae</taxon>
        <taxon>Echinococcus</taxon>
    </lineage>
</organism>
<accession>A0A0S4MKW9</accession>
<dbReference type="Proteomes" id="UP000017246">
    <property type="component" value="Unassembled WGS sequence"/>
</dbReference>
<dbReference type="AlphaFoldDB" id="A0A0S4MKW9"/>
<feature type="compositionally biased region" description="Polar residues" evidence="1">
    <location>
        <begin position="1"/>
        <end position="14"/>
    </location>
</feature>
<reference evidence="2" key="1">
    <citation type="journal article" date="2013" name="Nature">
        <title>The genomes of four tapeworm species reveal adaptations to parasitism.</title>
        <authorList>
            <person name="Tsai I.J."/>
            <person name="Zarowiecki M."/>
            <person name="Holroyd N."/>
            <person name="Garciarrubio A."/>
            <person name="Sanchez-Flores A."/>
            <person name="Brooks K.L."/>
            <person name="Tracey A."/>
            <person name="Bobes R.J."/>
            <person name="Fragoso G."/>
            <person name="Sciutto E."/>
            <person name="Aslett M."/>
            <person name="Beasley H."/>
            <person name="Bennett H.M."/>
            <person name="Cai J."/>
            <person name="Camicia F."/>
            <person name="Clark R."/>
            <person name="Cucher M."/>
            <person name="De Silva N."/>
            <person name="Day T.A."/>
            <person name="Deplazes P."/>
            <person name="Estrada K."/>
            <person name="Fernandez C."/>
            <person name="Holland P.W."/>
            <person name="Hou J."/>
            <person name="Hu S."/>
            <person name="Huckvale T."/>
            <person name="Hung S.S."/>
            <person name="Kamenetzky L."/>
            <person name="Keane J.A."/>
            <person name="Kiss F."/>
            <person name="Koziol U."/>
            <person name="Lambert O."/>
            <person name="Liu K."/>
            <person name="Luo X."/>
            <person name="Luo Y."/>
            <person name="Macchiaroli N."/>
            <person name="Nichol S."/>
            <person name="Paps J."/>
            <person name="Parkinson J."/>
            <person name="Pouchkina-Stantcheva N."/>
            <person name="Riddiford N."/>
            <person name="Rosenzvit M."/>
            <person name="Salinas G."/>
            <person name="Wasmuth J.D."/>
            <person name="Zamanian M."/>
            <person name="Zheng Y."/>
            <person name="Cai X."/>
            <person name="Soberon X."/>
            <person name="Olson P.D."/>
            <person name="Laclette J.P."/>
            <person name="Brehm K."/>
            <person name="Berriman M."/>
            <person name="Garciarrubio A."/>
            <person name="Bobes R.J."/>
            <person name="Fragoso G."/>
            <person name="Sanchez-Flores A."/>
            <person name="Estrada K."/>
            <person name="Cevallos M.A."/>
            <person name="Morett E."/>
            <person name="Gonzalez V."/>
            <person name="Portillo T."/>
            <person name="Ochoa-Leyva A."/>
            <person name="Jose M.V."/>
            <person name="Sciutto E."/>
            <person name="Landa A."/>
            <person name="Jimenez L."/>
            <person name="Valdes V."/>
            <person name="Carrero J.C."/>
            <person name="Larralde C."/>
            <person name="Morales-Montor J."/>
            <person name="Limon-Lason J."/>
            <person name="Soberon X."/>
            <person name="Laclette J.P."/>
        </authorList>
    </citation>
    <scope>NUCLEOTIDE SEQUENCE [LARGE SCALE GENOMIC DNA]</scope>
</reference>
<keyword evidence="2" id="KW-0808">Transferase</keyword>
<keyword evidence="3" id="KW-1185">Reference proteome</keyword>
<name>A0A0S4MKW9_ECHMU</name>
<evidence type="ECO:0000313" key="2">
    <source>
        <dbReference type="EMBL" id="CUT98724.1"/>
    </source>
</evidence>